<evidence type="ECO:0000313" key="3">
    <source>
        <dbReference type="Proteomes" id="UP000246352"/>
    </source>
</evidence>
<dbReference type="InterPro" id="IPR007791">
    <property type="entry name" value="DjlA_N"/>
</dbReference>
<reference evidence="2 3" key="1">
    <citation type="submission" date="2018-05" db="EMBL/GenBank/DDBJ databases">
        <title>Genomic Encyclopedia of Type Strains, Phase IV (KMG-IV): sequencing the most valuable type-strain genomes for metagenomic binning, comparative biology and taxonomic classification.</title>
        <authorList>
            <person name="Goeker M."/>
        </authorList>
    </citation>
    <scope>NUCLEOTIDE SEQUENCE [LARGE SCALE GENOMIC DNA]</scope>
    <source>
        <strain evidence="2 3">DSM 16791</strain>
    </source>
</reference>
<gene>
    <name evidence="2" type="ORF">DFR52_104555</name>
</gene>
<proteinExistence type="predicted"/>
<dbReference type="InterPro" id="IPR036869">
    <property type="entry name" value="J_dom_sf"/>
</dbReference>
<comment type="caution">
    <text evidence="2">The sequence shown here is derived from an EMBL/GenBank/DDBJ whole genome shotgun (WGS) entry which is preliminary data.</text>
</comment>
<evidence type="ECO:0000313" key="2">
    <source>
        <dbReference type="EMBL" id="PWV99261.1"/>
    </source>
</evidence>
<keyword evidence="3" id="KW-1185">Reference proteome</keyword>
<dbReference type="Gene3D" id="1.10.3680.10">
    <property type="entry name" value="TerB-like"/>
    <property type="match status" value="1"/>
</dbReference>
<dbReference type="OrthoDB" id="9782583at2"/>
<dbReference type="EMBL" id="QGTR01000004">
    <property type="protein sequence ID" value="PWV99261.1"/>
    <property type="molecule type" value="Genomic_DNA"/>
</dbReference>
<dbReference type="PROSITE" id="PS50076">
    <property type="entry name" value="DNAJ_2"/>
    <property type="match status" value="1"/>
</dbReference>
<protein>
    <submittedName>
        <fullName evidence="2">DnaJ like chaperone protein</fullName>
    </submittedName>
</protein>
<dbReference type="Pfam" id="PF05099">
    <property type="entry name" value="TerB"/>
    <property type="match status" value="1"/>
</dbReference>
<dbReference type="SUPFAM" id="SSF46565">
    <property type="entry name" value="Chaperone J-domain"/>
    <property type="match status" value="1"/>
</dbReference>
<dbReference type="Proteomes" id="UP000246352">
    <property type="component" value="Unassembled WGS sequence"/>
</dbReference>
<evidence type="ECO:0000259" key="1">
    <source>
        <dbReference type="PROSITE" id="PS50076"/>
    </source>
</evidence>
<dbReference type="SMART" id="SM00271">
    <property type="entry name" value="DnaJ"/>
    <property type="match status" value="1"/>
</dbReference>
<dbReference type="InterPro" id="IPR029024">
    <property type="entry name" value="TerB-like"/>
</dbReference>
<dbReference type="Gene3D" id="1.10.287.110">
    <property type="entry name" value="DnaJ domain"/>
    <property type="match status" value="1"/>
</dbReference>
<accession>A0A317PGD0</accession>
<dbReference type="CDD" id="cd07316">
    <property type="entry name" value="terB_like_DjlA"/>
    <property type="match status" value="1"/>
</dbReference>
<organism evidence="2 3">
    <name type="scientific">Hoeflea marina</name>
    <dbReference type="NCBI Taxonomy" id="274592"/>
    <lineage>
        <taxon>Bacteria</taxon>
        <taxon>Pseudomonadati</taxon>
        <taxon>Pseudomonadota</taxon>
        <taxon>Alphaproteobacteria</taxon>
        <taxon>Hyphomicrobiales</taxon>
        <taxon>Rhizobiaceae</taxon>
        <taxon>Hoeflea</taxon>
    </lineage>
</organism>
<dbReference type="CDD" id="cd06257">
    <property type="entry name" value="DnaJ"/>
    <property type="match status" value="1"/>
</dbReference>
<name>A0A317PGD0_9HYPH</name>
<dbReference type="InterPro" id="IPR001623">
    <property type="entry name" value="DnaJ_domain"/>
</dbReference>
<feature type="domain" description="J" evidence="1">
    <location>
        <begin position="170"/>
        <end position="234"/>
    </location>
</feature>
<dbReference type="RefSeq" id="WP_110033390.1">
    <property type="nucleotide sequence ID" value="NZ_QGTR01000004.1"/>
</dbReference>
<sequence length="236" mass="25657">MSVFSRLIDAIGETASNAFSSVVEAVRTVFAGDPETRRRVAFSVAVIALSAKMAKADGIVSPAEVAAFQEIFAVPPEEAANVARLYNLAKQDVAGFDVYAERIKGMCGSGNANCAMLEDILDGLFHIAKADGLIHHKELEFIAHVADIFEVDEAHFDRILARHVHPDGVDPFAVLGLTPDTPFTEVRKRYRQLAAESHPDRFAARGVPDEFMLLANERMAMLNAAYGEIEKSRAAA</sequence>
<dbReference type="SUPFAM" id="SSF158682">
    <property type="entry name" value="TerB-like"/>
    <property type="match status" value="1"/>
</dbReference>
<dbReference type="AlphaFoldDB" id="A0A317PGD0"/>